<name>A0A0D1JXS7_9MYCO</name>
<dbReference type="PANTHER" id="PTHR33371">
    <property type="entry name" value="INTERMEMBRANE PHOSPHOLIPID TRANSPORT SYSTEM BINDING PROTEIN MLAD-RELATED"/>
    <property type="match status" value="1"/>
</dbReference>
<evidence type="ECO:0000256" key="1">
    <source>
        <dbReference type="SAM" id="MobiDB-lite"/>
    </source>
</evidence>
<dbReference type="PATRIC" id="fig|280871.6.peg.1752"/>
<organism evidence="3 4">
    <name type="scientific">Mycolicibacterium llatzerense</name>
    <dbReference type="NCBI Taxonomy" id="280871"/>
    <lineage>
        <taxon>Bacteria</taxon>
        <taxon>Bacillati</taxon>
        <taxon>Actinomycetota</taxon>
        <taxon>Actinomycetes</taxon>
        <taxon>Mycobacteriales</taxon>
        <taxon>Mycobacteriaceae</taxon>
        <taxon>Mycolicibacterium</taxon>
    </lineage>
</organism>
<feature type="region of interest" description="Disordered" evidence="1">
    <location>
        <begin position="357"/>
        <end position="410"/>
    </location>
</feature>
<proteinExistence type="predicted"/>
<dbReference type="RefSeq" id="WP_344257820.1">
    <property type="nucleotide sequence ID" value="NZ_BAAARC010000027.1"/>
</dbReference>
<keyword evidence="4" id="KW-1185">Reference proteome</keyword>
<evidence type="ECO:0000313" key="3">
    <source>
        <dbReference type="EMBL" id="KIU17434.1"/>
    </source>
</evidence>
<dbReference type="GO" id="GO:0005576">
    <property type="term" value="C:extracellular region"/>
    <property type="evidence" value="ECO:0007669"/>
    <property type="project" value="TreeGrafter"/>
</dbReference>
<gene>
    <name evidence="3" type="ORF">TL10_08475</name>
</gene>
<evidence type="ECO:0000313" key="4">
    <source>
        <dbReference type="Proteomes" id="UP000032221"/>
    </source>
</evidence>
<dbReference type="EMBL" id="JXST01000009">
    <property type="protein sequence ID" value="KIU17434.1"/>
    <property type="molecule type" value="Genomic_DNA"/>
</dbReference>
<dbReference type="InterPro" id="IPR052336">
    <property type="entry name" value="MlaD_Phospholipid_Transporter"/>
</dbReference>
<feature type="domain" description="Mce/MlaD" evidence="2">
    <location>
        <begin position="45"/>
        <end position="119"/>
    </location>
</feature>
<protein>
    <submittedName>
        <fullName evidence="3">Mammalian cell entry protein</fullName>
    </submittedName>
</protein>
<comment type="caution">
    <text evidence="3">The sequence shown here is derived from an EMBL/GenBank/DDBJ whole genome shotgun (WGS) entry which is preliminary data.</text>
</comment>
<dbReference type="Proteomes" id="UP000032221">
    <property type="component" value="Unassembled WGS sequence"/>
</dbReference>
<accession>A0A0D1JXS7</accession>
<dbReference type="AlphaFoldDB" id="A0A0D1JXS7"/>
<reference evidence="3 4" key="1">
    <citation type="submission" date="2015-01" db="EMBL/GenBank/DDBJ databases">
        <title>Genome sequence of Mycobacterium llatzerense and Mycobacterium immunogenum recovered from brain abscess.</title>
        <authorList>
            <person name="Greninger A.L."/>
            <person name="Langelier C."/>
            <person name="Cunningham G."/>
            <person name="Chiu C.Y."/>
            <person name="Miller S."/>
        </authorList>
    </citation>
    <scope>NUCLEOTIDE SEQUENCE [LARGE SCALE GENOMIC DNA]</scope>
    <source>
        <strain evidence="3 4">CLUC14</strain>
    </source>
</reference>
<dbReference type="InterPro" id="IPR003399">
    <property type="entry name" value="Mce/MlaD"/>
</dbReference>
<dbReference type="PANTHER" id="PTHR33371:SF16">
    <property type="entry name" value="MCE-FAMILY PROTEIN MCE3F"/>
    <property type="match status" value="1"/>
</dbReference>
<evidence type="ECO:0000259" key="2">
    <source>
        <dbReference type="Pfam" id="PF02470"/>
    </source>
</evidence>
<sequence>MVIRFVKAVASRKILLALVGLALTAVVAFAYIAIDGLRFNPLHRTIAVRILLPESGGLLTNQDVTLRGIPIGRVSAVNLTNNGVEAVASIDASARIPKDSPVRVSGLSAAGEQYLDFRPDSGNGPYLADGAVISGKQASIPVTLPHIIDHSRGALAQLDADKLGKMFNELHVTKDGPRKLAAILDGASLLANTVDSVLPETTSMIRSTRVVFGTVAAVRPGLQATTKSLEAVLGGVNKMDGGFRTLVERGEPQLATLDNLIADNRQNVVQILGNLTTVSQIIYQRIPALEYIWRPDRDPFIDRFSAMVHDGGIWALGDIYPKYRCDYDLPRHSPSDASFPEPYKYTYCEDKDPSLLVRGARNAPRPPGDDTAGPPPGYDPHAVTDKTPHYPGYTIDTPYGGPVMPVPLPN</sequence>
<dbReference type="STRING" id="280871.TL10_08475"/>
<dbReference type="Pfam" id="PF02470">
    <property type="entry name" value="MlaD"/>
    <property type="match status" value="1"/>
</dbReference>